<sequence>MRLFNKKNLNSNVNYNTDEIENNNRRAVCEKLENIPNVDAPVGWNRIEIAVGGLMYVGFSEVDTKKIICISSQGQSVINCETGEVNFCDENYDELELTAIAEELESEIIHIAGIGGGGLRHFSINGDILVSVAPQYPIEKIIFQPNYKSCFTQPEDCLCIYKGYEIRAYGFSKCGNYIVICDSADLIIFKRV</sequence>
<gene>
    <name evidence="1" type="ORF">CLOSAC_20470</name>
</gene>
<accession>A0A1S8NCG2</accession>
<dbReference type="AlphaFoldDB" id="A0A1S8NCG2"/>
<protein>
    <submittedName>
        <fullName evidence="1">Uncharacterized protein</fullName>
    </submittedName>
</protein>
<dbReference type="Proteomes" id="UP000191154">
    <property type="component" value="Unassembled WGS sequence"/>
</dbReference>
<reference evidence="1 2" key="1">
    <citation type="submission" date="2016-05" db="EMBL/GenBank/DDBJ databases">
        <title>Microbial solvent formation.</title>
        <authorList>
            <person name="Poehlein A."/>
            <person name="Montoya Solano J.D."/>
            <person name="Flitsch S."/>
            <person name="Krabben P."/>
            <person name="Duerre P."/>
            <person name="Daniel R."/>
        </authorList>
    </citation>
    <scope>NUCLEOTIDE SEQUENCE [LARGE SCALE GENOMIC DNA]</scope>
    <source>
        <strain evidence="1 2">L1-8</strain>
    </source>
</reference>
<proteinExistence type="predicted"/>
<evidence type="ECO:0000313" key="1">
    <source>
        <dbReference type="EMBL" id="OOM13961.1"/>
    </source>
</evidence>
<name>A0A1S8NCG2_CLOSA</name>
<dbReference type="RefSeq" id="WP_077865319.1">
    <property type="nucleotide sequence ID" value="NZ_LZYZ01000003.1"/>
</dbReference>
<organism evidence="1 2">
    <name type="scientific">Clostridium saccharobutylicum</name>
    <dbReference type="NCBI Taxonomy" id="169679"/>
    <lineage>
        <taxon>Bacteria</taxon>
        <taxon>Bacillati</taxon>
        <taxon>Bacillota</taxon>
        <taxon>Clostridia</taxon>
        <taxon>Eubacteriales</taxon>
        <taxon>Clostridiaceae</taxon>
        <taxon>Clostridium</taxon>
    </lineage>
</organism>
<comment type="caution">
    <text evidence="1">The sequence shown here is derived from an EMBL/GenBank/DDBJ whole genome shotgun (WGS) entry which is preliminary data.</text>
</comment>
<dbReference type="EMBL" id="LZYZ01000003">
    <property type="protein sequence ID" value="OOM13961.1"/>
    <property type="molecule type" value="Genomic_DNA"/>
</dbReference>
<evidence type="ECO:0000313" key="2">
    <source>
        <dbReference type="Proteomes" id="UP000191154"/>
    </source>
</evidence>